<comment type="caution">
    <text evidence="1">The sequence shown here is derived from an EMBL/GenBank/DDBJ whole genome shotgun (WGS) entry which is preliminary data.</text>
</comment>
<accession>A0A6L2NLE8</accession>
<protein>
    <submittedName>
        <fullName evidence="1">MAK10-like protein</fullName>
    </submittedName>
</protein>
<sequence length="253" mass="29239">MSLLILFEIEGKDAKRRGRTAHLLKDKQIPSVGVFDEVSFYTLFQGDEYPIYTLRDYSRPSHKGYRNTIEPPDGNNVVPLRCDTIQLVQNGCSFHKLQSEDSIQHLKDILRIVDSIDLNDAIRNTTRLSLFHFSLHDQAINWLDRLPAGSISTWEDLTTRYAAKVRLRKMSVEKAWATIKELARYEDEGWNDPILLEEGSIDYKKPNIEQLLWVIECKVDMLMKNAISLMGRSEEVCGMKSDMMHQLPPKPSR</sequence>
<gene>
    <name evidence="1" type="ORF">Tci_059014</name>
</gene>
<dbReference type="EMBL" id="BKCJ010009453">
    <property type="protein sequence ID" value="GEU87036.1"/>
    <property type="molecule type" value="Genomic_DNA"/>
</dbReference>
<dbReference type="AlphaFoldDB" id="A0A6L2NLE8"/>
<reference evidence="1" key="1">
    <citation type="journal article" date="2019" name="Sci. Rep.">
        <title>Draft genome of Tanacetum cinerariifolium, the natural source of mosquito coil.</title>
        <authorList>
            <person name="Yamashiro T."/>
            <person name="Shiraishi A."/>
            <person name="Satake H."/>
            <person name="Nakayama K."/>
        </authorList>
    </citation>
    <scope>NUCLEOTIDE SEQUENCE</scope>
</reference>
<organism evidence="1">
    <name type="scientific">Tanacetum cinerariifolium</name>
    <name type="common">Dalmatian daisy</name>
    <name type="synonym">Chrysanthemum cinerariifolium</name>
    <dbReference type="NCBI Taxonomy" id="118510"/>
    <lineage>
        <taxon>Eukaryota</taxon>
        <taxon>Viridiplantae</taxon>
        <taxon>Streptophyta</taxon>
        <taxon>Embryophyta</taxon>
        <taxon>Tracheophyta</taxon>
        <taxon>Spermatophyta</taxon>
        <taxon>Magnoliopsida</taxon>
        <taxon>eudicotyledons</taxon>
        <taxon>Gunneridae</taxon>
        <taxon>Pentapetalae</taxon>
        <taxon>asterids</taxon>
        <taxon>campanulids</taxon>
        <taxon>Asterales</taxon>
        <taxon>Asteraceae</taxon>
        <taxon>Asteroideae</taxon>
        <taxon>Anthemideae</taxon>
        <taxon>Anthemidinae</taxon>
        <taxon>Tanacetum</taxon>
    </lineage>
</organism>
<evidence type="ECO:0000313" key="1">
    <source>
        <dbReference type="EMBL" id="GEU87036.1"/>
    </source>
</evidence>
<name>A0A6L2NLE8_TANCI</name>
<proteinExistence type="predicted"/>